<accession>A0A9P4QN52</accession>
<name>A0A9P4QN52_9PLEO</name>
<keyword evidence="1" id="KW-0479">Metal-binding</keyword>
<dbReference type="SUPFAM" id="SSF144232">
    <property type="entry name" value="HIT/MYND zinc finger-like"/>
    <property type="match status" value="1"/>
</dbReference>
<dbReference type="GO" id="GO:0008270">
    <property type="term" value="F:zinc ion binding"/>
    <property type="evidence" value="ECO:0007669"/>
    <property type="project" value="UniProtKB-KW"/>
</dbReference>
<evidence type="ECO:0000259" key="5">
    <source>
        <dbReference type="PROSITE" id="PS50865"/>
    </source>
</evidence>
<dbReference type="InterPro" id="IPR002893">
    <property type="entry name" value="Znf_MYND"/>
</dbReference>
<dbReference type="EMBL" id="ML996217">
    <property type="protein sequence ID" value="KAF2730472.1"/>
    <property type="molecule type" value="Genomic_DNA"/>
</dbReference>
<dbReference type="Pfam" id="PF14737">
    <property type="entry name" value="DUF4470"/>
    <property type="match status" value="1"/>
</dbReference>
<proteinExistence type="predicted"/>
<gene>
    <name evidence="6" type="ORF">EJ04DRAFT_586287</name>
</gene>
<dbReference type="PROSITE" id="PS50865">
    <property type="entry name" value="ZF_MYND_2"/>
    <property type="match status" value="1"/>
</dbReference>
<dbReference type="InterPro" id="IPR027974">
    <property type="entry name" value="DUF4470"/>
</dbReference>
<keyword evidence="7" id="KW-1185">Reference proteome</keyword>
<evidence type="ECO:0000256" key="4">
    <source>
        <dbReference type="PROSITE-ProRule" id="PRU00134"/>
    </source>
</evidence>
<dbReference type="OrthoDB" id="5282002at2759"/>
<dbReference type="Proteomes" id="UP000799444">
    <property type="component" value="Unassembled WGS sequence"/>
</dbReference>
<keyword evidence="2 4" id="KW-0863">Zinc-finger</keyword>
<evidence type="ECO:0000313" key="6">
    <source>
        <dbReference type="EMBL" id="KAF2730472.1"/>
    </source>
</evidence>
<dbReference type="AlphaFoldDB" id="A0A9P4QN52"/>
<keyword evidence="3" id="KW-0862">Zinc</keyword>
<reference evidence="6" key="1">
    <citation type="journal article" date="2020" name="Stud. Mycol.">
        <title>101 Dothideomycetes genomes: a test case for predicting lifestyles and emergence of pathogens.</title>
        <authorList>
            <person name="Haridas S."/>
            <person name="Albert R."/>
            <person name="Binder M."/>
            <person name="Bloem J."/>
            <person name="Labutti K."/>
            <person name="Salamov A."/>
            <person name="Andreopoulos B."/>
            <person name="Baker S."/>
            <person name="Barry K."/>
            <person name="Bills G."/>
            <person name="Bluhm B."/>
            <person name="Cannon C."/>
            <person name="Castanera R."/>
            <person name="Culley D."/>
            <person name="Daum C."/>
            <person name="Ezra D."/>
            <person name="Gonzalez J."/>
            <person name="Henrissat B."/>
            <person name="Kuo A."/>
            <person name="Liang C."/>
            <person name="Lipzen A."/>
            <person name="Lutzoni F."/>
            <person name="Magnuson J."/>
            <person name="Mondo S."/>
            <person name="Nolan M."/>
            <person name="Ohm R."/>
            <person name="Pangilinan J."/>
            <person name="Park H.-J."/>
            <person name="Ramirez L."/>
            <person name="Alfaro M."/>
            <person name="Sun H."/>
            <person name="Tritt A."/>
            <person name="Yoshinaga Y."/>
            <person name="Zwiers L.-H."/>
            <person name="Turgeon B."/>
            <person name="Goodwin S."/>
            <person name="Spatafora J."/>
            <person name="Crous P."/>
            <person name="Grigoriev I."/>
        </authorList>
    </citation>
    <scope>NUCLEOTIDE SEQUENCE</scope>
    <source>
        <strain evidence="6">CBS 125425</strain>
    </source>
</reference>
<feature type="domain" description="MYND-type" evidence="5">
    <location>
        <begin position="25"/>
        <end position="62"/>
    </location>
</feature>
<comment type="caution">
    <text evidence="6">The sequence shown here is derived from an EMBL/GenBank/DDBJ whole genome shotgun (WGS) entry which is preliminary data.</text>
</comment>
<evidence type="ECO:0000313" key="7">
    <source>
        <dbReference type="Proteomes" id="UP000799444"/>
    </source>
</evidence>
<evidence type="ECO:0000256" key="2">
    <source>
        <dbReference type="ARBA" id="ARBA00022771"/>
    </source>
</evidence>
<evidence type="ECO:0000256" key="1">
    <source>
        <dbReference type="ARBA" id="ARBA00022723"/>
    </source>
</evidence>
<dbReference type="Gene3D" id="6.10.140.2220">
    <property type="match status" value="1"/>
</dbReference>
<protein>
    <recommendedName>
        <fullName evidence="5">MYND-type domain-containing protein</fullName>
    </recommendedName>
</protein>
<organism evidence="6 7">
    <name type="scientific">Polyplosphaeria fusca</name>
    <dbReference type="NCBI Taxonomy" id="682080"/>
    <lineage>
        <taxon>Eukaryota</taxon>
        <taxon>Fungi</taxon>
        <taxon>Dikarya</taxon>
        <taxon>Ascomycota</taxon>
        <taxon>Pezizomycotina</taxon>
        <taxon>Dothideomycetes</taxon>
        <taxon>Pleosporomycetidae</taxon>
        <taxon>Pleosporales</taxon>
        <taxon>Tetraplosphaeriaceae</taxon>
        <taxon>Polyplosphaeria</taxon>
    </lineage>
</organism>
<sequence length="609" mass="69131">MPPTTNMANEMERYLNPALCANPKCQHSSKKPADIVCQGCKLVQYCCKACQSAHAGLHKKFCKSDLMAEIYVPRWVKEKRTPQFIGYNHREKLGYVSFGGDQFFWGNMPALDILNLQANGGKNTICNTAFLFAASGDMRNVVKTITGLPEAYEDQCTVVVNDRSFPIVARNALLLLIAFHFDQETAVPMMIHLWYSALVPAVMVKQLATHILPLIEDVCIKIKDRKADIIQAKTFKFGNGSLRLALMKEDWTNLKDYFKVPEGLTRDRAEAIRQNITMAPDRADYLDRTMYCMKSAGMRTCLMKFREDGVLLPFSASRNDFDTPNPSFYQTADIWPMRDNANPTGGWSHLEFMKCTPKASNDHTGGLFFYLRTLLIDFCKRMKSANISYQLFNVNATVLPGHLEQSGLGGILFDRIEIKVSNICDRGYLGPESVFATFAPLLKPASQTTKGILLMLYLNAVIEECHSRDGEVEDLHSKTQQAMKFLKNDSPARLRKFRNSIIDTHNPEAVRMSMASAMFLDFKKDFQTFSEKVQMDQLVKKHKLKIRRKHTIVEPWPFKLSAQSTQKEFDLLSASQWSGHERYMEFERDTEVTGVEELAALGEMSLGVN</sequence>
<evidence type="ECO:0000256" key="3">
    <source>
        <dbReference type="ARBA" id="ARBA00022833"/>
    </source>
</evidence>